<protein>
    <submittedName>
        <fullName evidence="2">Uncharacterized protein</fullName>
    </submittedName>
</protein>
<dbReference type="AlphaFoldDB" id="A0AAW2PGW5"/>
<evidence type="ECO:0000313" key="2">
    <source>
        <dbReference type="EMBL" id="KAL0355370.1"/>
    </source>
</evidence>
<comment type="caution">
    <text evidence="2">The sequence shown here is derived from an EMBL/GenBank/DDBJ whole genome shotgun (WGS) entry which is preliminary data.</text>
</comment>
<feature type="compositionally biased region" description="Low complexity" evidence="1">
    <location>
        <begin position="18"/>
        <end position="67"/>
    </location>
</feature>
<gene>
    <name evidence="2" type="ORF">Sradi_3983900</name>
</gene>
<dbReference type="EMBL" id="JACGWJ010000017">
    <property type="protein sequence ID" value="KAL0355370.1"/>
    <property type="molecule type" value="Genomic_DNA"/>
</dbReference>
<evidence type="ECO:0000256" key="1">
    <source>
        <dbReference type="SAM" id="MobiDB-lite"/>
    </source>
</evidence>
<reference evidence="2" key="2">
    <citation type="journal article" date="2024" name="Plant">
        <title>Genomic evolution and insights into agronomic trait innovations of Sesamum species.</title>
        <authorList>
            <person name="Miao H."/>
            <person name="Wang L."/>
            <person name="Qu L."/>
            <person name="Liu H."/>
            <person name="Sun Y."/>
            <person name="Le M."/>
            <person name="Wang Q."/>
            <person name="Wei S."/>
            <person name="Zheng Y."/>
            <person name="Lin W."/>
            <person name="Duan Y."/>
            <person name="Cao H."/>
            <person name="Xiong S."/>
            <person name="Wang X."/>
            <person name="Wei L."/>
            <person name="Li C."/>
            <person name="Ma Q."/>
            <person name="Ju M."/>
            <person name="Zhao R."/>
            <person name="Li G."/>
            <person name="Mu C."/>
            <person name="Tian Q."/>
            <person name="Mei H."/>
            <person name="Zhang T."/>
            <person name="Gao T."/>
            <person name="Zhang H."/>
        </authorList>
    </citation>
    <scope>NUCLEOTIDE SEQUENCE</scope>
    <source>
        <strain evidence="2">G02</strain>
    </source>
</reference>
<feature type="region of interest" description="Disordered" evidence="1">
    <location>
        <begin position="18"/>
        <end position="94"/>
    </location>
</feature>
<accession>A0AAW2PGW5</accession>
<proteinExistence type="predicted"/>
<name>A0AAW2PGW5_SESRA</name>
<sequence length="94" mass="9292">MNIDHWPAGVTLSAVGGTTLKGTASSAGSSGSTGASPSGWTRSKLSGNSDGTSSSGSGASASPAFISKKSRGSQGRITELQMGPHKFGIHDNNI</sequence>
<organism evidence="2">
    <name type="scientific">Sesamum radiatum</name>
    <name type="common">Black benniseed</name>
    <dbReference type="NCBI Taxonomy" id="300843"/>
    <lineage>
        <taxon>Eukaryota</taxon>
        <taxon>Viridiplantae</taxon>
        <taxon>Streptophyta</taxon>
        <taxon>Embryophyta</taxon>
        <taxon>Tracheophyta</taxon>
        <taxon>Spermatophyta</taxon>
        <taxon>Magnoliopsida</taxon>
        <taxon>eudicotyledons</taxon>
        <taxon>Gunneridae</taxon>
        <taxon>Pentapetalae</taxon>
        <taxon>asterids</taxon>
        <taxon>lamiids</taxon>
        <taxon>Lamiales</taxon>
        <taxon>Pedaliaceae</taxon>
        <taxon>Sesamum</taxon>
    </lineage>
</organism>
<reference evidence="2" key="1">
    <citation type="submission" date="2020-06" db="EMBL/GenBank/DDBJ databases">
        <authorList>
            <person name="Li T."/>
            <person name="Hu X."/>
            <person name="Zhang T."/>
            <person name="Song X."/>
            <person name="Zhang H."/>
            <person name="Dai N."/>
            <person name="Sheng W."/>
            <person name="Hou X."/>
            <person name="Wei L."/>
        </authorList>
    </citation>
    <scope>NUCLEOTIDE SEQUENCE</scope>
    <source>
        <strain evidence="2">G02</strain>
        <tissue evidence="2">Leaf</tissue>
    </source>
</reference>